<dbReference type="SMART" id="SM01012">
    <property type="entry name" value="ANTAR"/>
    <property type="match status" value="1"/>
</dbReference>
<dbReference type="Gene3D" id="1.10.10.10">
    <property type="entry name" value="Winged helix-like DNA-binding domain superfamily/Winged helix DNA-binding domain"/>
    <property type="match status" value="1"/>
</dbReference>
<name>A0A1X6Y6A5_9RHOB</name>
<evidence type="ECO:0000256" key="1">
    <source>
        <dbReference type="PROSITE-ProRule" id="PRU00169"/>
    </source>
</evidence>
<dbReference type="EMBL" id="FWFY01000001">
    <property type="protein sequence ID" value="SLN11917.1"/>
    <property type="molecule type" value="Genomic_DNA"/>
</dbReference>
<dbReference type="InterPro" id="IPR008327">
    <property type="entry name" value="Sig_transdc_resp-reg_antiterm"/>
</dbReference>
<dbReference type="GO" id="GO:0003723">
    <property type="term" value="F:RNA binding"/>
    <property type="evidence" value="ECO:0007669"/>
    <property type="project" value="InterPro"/>
</dbReference>
<dbReference type="PROSITE" id="PS50110">
    <property type="entry name" value="RESPONSE_REGULATORY"/>
    <property type="match status" value="1"/>
</dbReference>
<dbReference type="AlphaFoldDB" id="A0A1X6Y6A5"/>
<dbReference type="GO" id="GO:0000160">
    <property type="term" value="P:phosphorelay signal transduction system"/>
    <property type="evidence" value="ECO:0007669"/>
    <property type="project" value="InterPro"/>
</dbReference>
<gene>
    <name evidence="5" type="primary">pdtaR_1</name>
    <name evidence="4" type="ORF">CLV79_103378</name>
    <name evidence="5" type="ORF">LOS8367_00020</name>
</gene>
<feature type="domain" description="Response regulatory" evidence="2">
    <location>
        <begin position="26"/>
        <end position="140"/>
    </location>
</feature>
<organism evidence="5 6">
    <name type="scientific">Limimaricola soesokkakensis</name>
    <dbReference type="NCBI Taxonomy" id="1343159"/>
    <lineage>
        <taxon>Bacteria</taxon>
        <taxon>Pseudomonadati</taxon>
        <taxon>Pseudomonadota</taxon>
        <taxon>Alphaproteobacteria</taxon>
        <taxon>Rhodobacterales</taxon>
        <taxon>Paracoccaceae</taxon>
        <taxon>Limimaricola</taxon>
    </lineage>
</organism>
<dbReference type="InterPro" id="IPR001789">
    <property type="entry name" value="Sig_transdc_resp-reg_receiver"/>
</dbReference>
<keyword evidence="1" id="KW-0597">Phosphoprotein</keyword>
<reference evidence="5 6" key="1">
    <citation type="submission" date="2017-03" db="EMBL/GenBank/DDBJ databases">
        <authorList>
            <person name="Afonso C.L."/>
            <person name="Miller P.J."/>
            <person name="Scott M.A."/>
            <person name="Spackman E."/>
            <person name="Goraichik I."/>
            <person name="Dimitrov K.M."/>
            <person name="Suarez D.L."/>
            <person name="Swayne D.E."/>
        </authorList>
    </citation>
    <scope>NUCLEOTIDE SEQUENCE [LARGE SCALE GENOMIC DNA]</scope>
    <source>
        <strain evidence="5 6">CECT 8367</strain>
    </source>
</reference>
<dbReference type="InterPro" id="IPR036388">
    <property type="entry name" value="WH-like_DNA-bd_sf"/>
</dbReference>
<evidence type="ECO:0000259" key="2">
    <source>
        <dbReference type="PROSITE" id="PS50110"/>
    </source>
</evidence>
<dbReference type="EMBL" id="PYGB01000003">
    <property type="protein sequence ID" value="PSK87327.1"/>
    <property type="molecule type" value="Genomic_DNA"/>
</dbReference>
<dbReference type="Pfam" id="PF03861">
    <property type="entry name" value="ANTAR"/>
    <property type="match status" value="1"/>
</dbReference>
<sequence>MRPCRTMDLVPWLHVVDARLMSVRLSIVVVEPDQERARLIVESLCAAGDHEILVIRETTGLARRIGQADPDIVLIDIADPSRDTLEELALASGPLERPVAMFVDRSEQGLTRAAIEAGVSAYVVDGLRAERLKPVLDAAMARFQMFRQMRTELAATRRALEERKVIDRAKGLLMKARGIDEGEAYALLRRTAMDQGRRVADVAEALVTAAGLLS</sequence>
<dbReference type="SUPFAM" id="SSF52172">
    <property type="entry name" value="CheY-like"/>
    <property type="match status" value="1"/>
</dbReference>
<accession>A0A1X6Y6A5</accession>
<dbReference type="PROSITE" id="PS50921">
    <property type="entry name" value="ANTAR"/>
    <property type="match status" value="1"/>
</dbReference>
<proteinExistence type="predicted"/>
<evidence type="ECO:0000313" key="4">
    <source>
        <dbReference type="EMBL" id="PSK87327.1"/>
    </source>
</evidence>
<protein>
    <submittedName>
        <fullName evidence="5">Putative transcriptional regulatory protein pdtaR</fullName>
    </submittedName>
    <submittedName>
        <fullName evidence="4">Response regulator receiver and ANTAR domain protein</fullName>
    </submittedName>
</protein>
<reference evidence="4 7" key="2">
    <citation type="submission" date="2018-03" db="EMBL/GenBank/DDBJ databases">
        <title>Genomic Encyclopedia of Archaeal and Bacterial Type Strains, Phase II (KMG-II): from individual species to whole genera.</title>
        <authorList>
            <person name="Goeker M."/>
        </authorList>
    </citation>
    <scope>NUCLEOTIDE SEQUENCE [LARGE SCALE GENOMIC DNA]</scope>
    <source>
        <strain evidence="4 7">DSM 29956</strain>
    </source>
</reference>
<evidence type="ECO:0000313" key="6">
    <source>
        <dbReference type="Proteomes" id="UP000193495"/>
    </source>
</evidence>
<dbReference type="InterPro" id="IPR005561">
    <property type="entry name" value="ANTAR"/>
</dbReference>
<evidence type="ECO:0000259" key="3">
    <source>
        <dbReference type="PROSITE" id="PS50921"/>
    </source>
</evidence>
<feature type="modified residue" description="4-aspartylphosphate" evidence="1">
    <location>
        <position position="76"/>
    </location>
</feature>
<dbReference type="Proteomes" id="UP000193495">
    <property type="component" value="Unassembled WGS sequence"/>
</dbReference>
<feature type="domain" description="ANTAR" evidence="3">
    <location>
        <begin position="146"/>
        <end position="207"/>
    </location>
</feature>
<evidence type="ECO:0000313" key="7">
    <source>
        <dbReference type="Proteomes" id="UP000240624"/>
    </source>
</evidence>
<keyword evidence="7" id="KW-1185">Reference proteome</keyword>
<dbReference type="Gene3D" id="3.40.50.2300">
    <property type="match status" value="1"/>
</dbReference>
<dbReference type="InterPro" id="IPR011006">
    <property type="entry name" value="CheY-like_superfamily"/>
</dbReference>
<evidence type="ECO:0000313" key="5">
    <source>
        <dbReference type="EMBL" id="SLN11917.1"/>
    </source>
</evidence>
<dbReference type="PIRSF" id="PIRSF036382">
    <property type="entry name" value="RR_antiterm"/>
    <property type="match status" value="1"/>
</dbReference>
<dbReference type="Proteomes" id="UP000240624">
    <property type="component" value="Unassembled WGS sequence"/>
</dbReference>